<dbReference type="Proteomes" id="UP000516437">
    <property type="component" value="Chromosome 2"/>
</dbReference>
<evidence type="ECO:0000256" key="4">
    <source>
        <dbReference type="ARBA" id="ARBA00023098"/>
    </source>
</evidence>
<keyword evidence="3" id="KW-0442">Lipid degradation</keyword>
<dbReference type="GO" id="GO:0016042">
    <property type="term" value="P:lipid catabolic process"/>
    <property type="evidence" value="ECO:0007669"/>
    <property type="project" value="UniProtKB-KW"/>
</dbReference>
<evidence type="ECO:0000313" key="6">
    <source>
        <dbReference type="Proteomes" id="UP000516437"/>
    </source>
</evidence>
<protein>
    <recommendedName>
        <fullName evidence="7">GDSL esterase/lipase</fullName>
    </recommendedName>
</protein>
<dbReference type="Gene3D" id="3.40.50.1110">
    <property type="entry name" value="SGNH hydrolase"/>
    <property type="match status" value="2"/>
</dbReference>
<reference evidence="5 6" key="1">
    <citation type="journal article" date="2019" name="Plant Biotechnol. J.">
        <title>The red bayberry genome and genetic basis of sex determination.</title>
        <authorList>
            <person name="Jia H.M."/>
            <person name="Jia H.J."/>
            <person name="Cai Q.L."/>
            <person name="Wang Y."/>
            <person name="Zhao H.B."/>
            <person name="Yang W.F."/>
            <person name="Wang G.Y."/>
            <person name="Li Y.H."/>
            <person name="Zhan D.L."/>
            <person name="Shen Y.T."/>
            <person name="Niu Q.F."/>
            <person name="Chang L."/>
            <person name="Qiu J."/>
            <person name="Zhao L."/>
            <person name="Xie H.B."/>
            <person name="Fu W.Y."/>
            <person name="Jin J."/>
            <person name="Li X.W."/>
            <person name="Jiao Y."/>
            <person name="Zhou C.C."/>
            <person name="Tu T."/>
            <person name="Chai C.Y."/>
            <person name="Gao J.L."/>
            <person name="Fan L.J."/>
            <person name="van de Weg E."/>
            <person name="Wang J.Y."/>
            <person name="Gao Z.S."/>
        </authorList>
    </citation>
    <scope>NUCLEOTIDE SEQUENCE [LARGE SCALE GENOMIC DNA]</scope>
    <source>
        <tissue evidence="5">Leaves</tissue>
    </source>
</reference>
<dbReference type="OrthoDB" id="1600564at2759"/>
<sequence length="426" mass="47229">MVMGNLTTVIKDIYEKGGRKFAFINVAPLGCVPVARASNPGNTGACMEELTSLARLHNKALPYLLQTLVSQLKGFRYSNTNFYSFLIERMNDPAKYGQEVVQGRSARHHHHSSSHSSPSKLFVFGDSYSDTGNTNKSQASWKYPYGITFPGKPAGRFSNGRVLTDFVAKFIGVRSPIPYRWRKYGIPLLRYGMNFAYGGTGVFDTINTGPNMTTQIDLLECLVKDGVFTIRDLESSVSLVTVVGNDYNTYQIRNGSAQGWESFITSLVNQITTNLKRIHGLGVKKVAVNALQPLGCLPSFTATFSFHKCNETINSLVSFHNLFLQQAVAKLNNETKDSPFVILDLYESFMSILNSQGSIKFVNPLKPCCFGISSEYSCGSEDESGARKYTLCEDPESAFFWDSLHPTQKGWSAVYSALQASTLRQL</sequence>
<dbReference type="AlphaFoldDB" id="A0A6A1WBE1"/>
<dbReference type="Pfam" id="PF00657">
    <property type="entry name" value="Lipase_GDSL"/>
    <property type="match status" value="1"/>
</dbReference>
<dbReference type="InterPro" id="IPR001087">
    <property type="entry name" value="GDSL"/>
</dbReference>
<evidence type="ECO:0000313" key="5">
    <source>
        <dbReference type="EMBL" id="KAB1221297.1"/>
    </source>
</evidence>
<dbReference type="CDD" id="cd01837">
    <property type="entry name" value="SGNH_plant_lipase_like"/>
    <property type="match status" value="1"/>
</dbReference>
<dbReference type="GO" id="GO:0016788">
    <property type="term" value="F:hydrolase activity, acting on ester bonds"/>
    <property type="evidence" value="ECO:0007669"/>
    <property type="project" value="InterPro"/>
</dbReference>
<keyword evidence="6" id="KW-1185">Reference proteome</keyword>
<gene>
    <name evidence="5" type="ORF">CJ030_MR2G005658</name>
</gene>
<proteinExistence type="inferred from homology"/>
<name>A0A6A1WBE1_9ROSI</name>
<evidence type="ECO:0000256" key="3">
    <source>
        <dbReference type="ARBA" id="ARBA00022963"/>
    </source>
</evidence>
<evidence type="ECO:0000256" key="2">
    <source>
        <dbReference type="ARBA" id="ARBA00022801"/>
    </source>
</evidence>
<dbReference type="InterPro" id="IPR036514">
    <property type="entry name" value="SGNH_hydro_sf"/>
</dbReference>
<comment type="similarity">
    <text evidence="1">Belongs to the 'GDSL' lipolytic enzyme family.</text>
</comment>
<dbReference type="PANTHER" id="PTHR46020:SF32">
    <property type="entry name" value="GDSL ESTERASE_LIPASE"/>
    <property type="match status" value="1"/>
</dbReference>
<evidence type="ECO:0008006" key="7">
    <source>
        <dbReference type="Google" id="ProtNLM"/>
    </source>
</evidence>
<dbReference type="InterPro" id="IPR035669">
    <property type="entry name" value="SGNH_plant_lipase-like"/>
</dbReference>
<dbReference type="SUPFAM" id="SSF52266">
    <property type="entry name" value="SGNH hydrolase"/>
    <property type="match status" value="1"/>
</dbReference>
<keyword evidence="4" id="KW-0443">Lipid metabolism</keyword>
<dbReference type="PANTHER" id="PTHR46020">
    <property type="entry name" value="OSJNBB0059K02.9 PROTEIN"/>
    <property type="match status" value="1"/>
</dbReference>
<keyword evidence="2" id="KW-0378">Hydrolase</keyword>
<organism evidence="5 6">
    <name type="scientific">Morella rubra</name>
    <name type="common">Chinese bayberry</name>
    <dbReference type="NCBI Taxonomy" id="262757"/>
    <lineage>
        <taxon>Eukaryota</taxon>
        <taxon>Viridiplantae</taxon>
        <taxon>Streptophyta</taxon>
        <taxon>Embryophyta</taxon>
        <taxon>Tracheophyta</taxon>
        <taxon>Spermatophyta</taxon>
        <taxon>Magnoliopsida</taxon>
        <taxon>eudicotyledons</taxon>
        <taxon>Gunneridae</taxon>
        <taxon>Pentapetalae</taxon>
        <taxon>rosids</taxon>
        <taxon>fabids</taxon>
        <taxon>Fagales</taxon>
        <taxon>Myricaceae</taxon>
        <taxon>Morella</taxon>
    </lineage>
</organism>
<evidence type="ECO:0000256" key="1">
    <source>
        <dbReference type="ARBA" id="ARBA00008668"/>
    </source>
</evidence>
<comment type="caution">
    <text evidence="5">The sequence shown here is derived from an EMBL/GenBank/DDBJ whole genome shotgun (WGS) entry which is preliminary data.</text>
</comment>
<dbReference type="EMBL" id="RXIC02000020">
    <property type="protein sequence ID" value="KAB1221297.1"/>
    <property type="molecule type" value="Genomic_DNA"/>
</dbReference>
<accession>A0A6A1WBE1</accession>